<dbReference type="SUPFAM" id="SSF53067">
    <property type="entry name" value="Actin-like ATPase domain"/>
    <property type="match status" value="1"/>
</dbReference>
<protein>
    <submittedName>
        <fullName evidence="2">tRNA (Adenosine(37)-N6)-threonylcarbamoyltransferase complex dimerization subunit type 1 TsaB</fullName>
    </submittedName>
</protein>
<comment type="caution">
    <text evidence="2">The sequence shown here is derived from an EMBL/GenBank/DDBJ whole genome shotgun (WGS) entry which is preliminary data.</text>
</comment>
<dbReference type="InterPro" id="IPR022496">
    <property type="entry name" value="T6A_TsaB"/>
</dbReference>
<dbReference type="Pfam" id="PF00814">
    <property type="entry name" value="TsaD"/>
    <property type="match status" value="1"/>
</dbReference>
<reference evidence="3" key="1">
    <citation type="journal article" date="2019" name="Int. J. Syst. Evol. Microbiol.">
        <title>The Global Catalogue of Microorganisms (GCM) 10K type strain sequencing project: providing services to taxonomists for standard genome sequencing and annotation.</title>
        <authorList>
            <consortium name="The Broad Institute Genomics Platform"/>
            <consortium name="The Broad Institute Genome Sequencing Center for Infectious Disease"/>
            <person name="Wu L."/>
            <person name="Ma J."/>
        </authorList>
    </citation>
    <scope>NUCLEOTIDE SEQUENCE [LARGE SCALE GENOMIC DNA]</scope>
    <source>
        <strain evidence="3">JCM 31921</strain>
    </source>
</reference>
<dbReference type="Proteomes" id="UP001501410">
    <property type="component" value="Unassembled WGS sequence"/>
</dbReference>
<dbReference type="PANTHER" id="PTHR11735:SF11">
    <property type="entry name" value="TRNA THREONYLCARBAMOYLADENOSINE BIOSYNTHESIS PROTEIN TSAB"/>
    <property type="match status" value="1"/>
</dbReference>
<dbReference type="Gene3D" id="3.30.420.40">
    <property type="match status" value="2"/>
</dbReference>
<dbReference type="RefSeq" id="WP_344821447.1">
    <property type="nucleotide sequence ID" value="NZ_BAABEZ010000001.1"/>
</dbReference>
<gene>
    <name evidence="2" type="primary">tsaB</name>
    <name evidence="2" type="ORF">GCM10023092_00290</name>
</gene>
<dbReference type="InterPro" id="IPR000905">
    <property type="entry name" value="Gcp-like_dom"/>
</dbReference>
<proteinExistence type="predicted"/>
<organism evidence="2 3">
    <name type="scientific">Rurimicrobium arvi</name>
    <dbReference type="NCBI Taxonomy" id="2049916"/>
    <lineage>
        <taxon>Bacteria</taxon>
        <taxon>Pseudomonadati</taxon>
        <taxon>Bacteroidota</taxon>
        <taxon>Chitinophagia</taxon>
        <taxon>Chitinophagales</taxon>
        <taxon>Chitinophagaceae</taxon>
        <taxon>Rurimicrobium</taxon>
    </lineage>
</organism>
<evidence type="ECO:0000313" key="2">
    <source>
        <dbReference type="EMBL" id="GAA4448188.1"/>
    </source>
</evidence>
<keyword evidence="3" id="KW-1185">Reference proteome</keyword>
<dbReference type="NCBIfam" id="TIGR03725">
    <property type="entry name" value="T6A_YeaZ"/>
    <property type="match status" value="1"/>
</dbReference>
<dbReference type="PANTHER" id="PTHR11735">
    <property type="entry name" value="TRNA N6-ADENOSINE THREONYLCARBAMOYLTRANSFERASE"/>
    <property type="match status" value="1"/>
</dbReference>
<evidence type="ECO:0000313" key="3">
    <source>
        <dbReference type="Proteomes" id="UP001501410"/>
    </source>
</evidence>
<feature type="domain" description="Gcp-like" evidence="1">
    <location>
        <begin position="36"/>
        <end position="138"/>
    </location>
</feature>
<name>A0ABP8MCS6_9BACT</name>
<evidence type="ECO:0000259" key="1">
    <source>
        <dbReference type="Pfam" id="PF00814"/>
    </source>
</evidence>
<dbReference type="EMBL" id="BAABEZ010000001">
    <property type="protein sequence ID" value="GAA4448188.1"/>
    <property type="molecule type" value="Genomic_DNA"/>
</dbReference>
<sequence length="222" mass="23938">MDHILLIDTSGATCTIGLVRDGQYLTGMEHAEQKSQAAAINPLIEQLCAKADIKLADLSAIAVCSGPGSYTGLRIGMAAAKGLAFALNKPLIVHHKLELLAQQEIQINDAFWQYGVVLTARPGEFFYAAYDAEMNILQGPLHGATEAIKALIDSLSVTSHCLLGDEEAGRTFGESVIPHAVIDPAKWALWAAISFANQDFTDVAAAEPFYMKEVYIHPRKDA</sequence>
<accession>A0ABP8MCS6</accession>
<dbReference type="InterPro" id="IPR043129">
    <property type="entry name" value="ATPase_NBD"/>
</dbReference>